<evidence type="ECO:0008006" key="4">
    <source>
        <dbReference type="Google" id="ProtNLM"/>
    </source>
</evidence>
<accession>A0A9D1NPD1</accession>
<reference evidence="2" key="2">
    <citation type="journal article" date="2021" name="PeerJ">
        <title>Extensive microbial diversity within the chicken gut microbiome revealed by metagenomics and culture.</title>
        <authorList>
            <person name="Gilroy R."/>
            <person name="Ravi A."/>
            <person name="Getino M."/>
            <person name="Pursley I."/>
            <person name="Horton D.L."/>
            <person name="Alikhan N.F."/>
            <person name="Baker D."/>
            <person name="Gharbi K."/>
            <person name="Hall N."/>
            <person name="Watson M."/>
            <person name="Adriaenssens E.M."/>
            <person name="Foster-Nyarko E."/>
            <person name="Jarju S."/>
            <person name="Secka A."/>
            <person name="Antonio M."/>
            <person name="Oren A."/>
            <person name="Chaudhuri R.R."/>
            <person name="La Ragione R."/>
            <person name="Hildebrand F."/>
            <person name="Pallen M.J."/>
        </authorList>
    </citation>
    <scope>NUCLEOTIDE SEQUENCE</scope>
    <source>
        <strain evidence="2">35461</strain>
    </source>
</reference>
<dbReference type="EMBL" id="DVOR01000218">
    <property type="protein sequence ID" value="HIV09786.1"/>
    <property type="molecule type" value="Genomic_DNA"/>
</dbReference>
<dbReference type="PROSITE" id="PS51257">
    <property type="entry name" value="PROKAR_LIPOPROTEIN"/>
    <property type="match status" value="1"/>
</dbReference>
<name>A0A9D1NPD1_9BACT</name>
<dbReference type="AlphaFoldDB" id="A0A9D1NPD1"/>
<feature type="chain" id="PRO_5038866221" description="Lipoprotein" evidence="1">
    <location>
        <begin position="18"/>
        <end position="306"/>
    </location>
</feature>
<protein>
    <recommendedName>
        <fullName evidence="4">Lipoprotein</fullName>
    </recommendedName>
</protein>
<organism evidence="2 3">
    <name type="scientific">Candidatus Spyradenecus faecavium</name>
    <dbReference type="NCBI Taxonomy" id="2840947"/>
    <lineage>
        <taxon>Bacteria</taxon>
        <taxon>Pseudomonadati</taxon>
        <taxon>Lentisphaerota</taxon>
        <taxon>Lentisphaeria</taxon>
        <taxon>Lentisphaerales</taxon>
        <taxon>Lentisphaeraceae</taxon>
        <taxon>Lentisphaeraceae incertae sedis</taxon>
        <taxon>Candidatus Spyradenecus</taxon>
    </lineage>
</organism>
<gene>
    <name evidence="2" type="ORF">IAC79_06715</name>
</gene>
<comment type="caution">
    <text evidence="2">The sequence shown here is derived from an EMBL/GenBank/DDBJ whole genome shotgun (WGS) entry which is preliminary data.</text>
</comment>
<feature type="signal peptide" evidence="1">
    <location>
        <begin position="1"/>
        <end position="17"/>
    </location>
</feature>
<evidence type="ECO:0000313" key="2">
    <source>
        <dbReference type="EMBL" id="HIV09786.1"/>
    </source>
</evidence>
<dbReference type="Proteomes" id="UP000886845">
    <property type="component" value="Unassembled WGS sequence"/>
</dbReference>
<reference evidence="2" key="1">
    <citation type="submission" date="2020-10" db="EMBL/GenBank/DDBJ databases">
        <authorList>
            <person name="Gilroy R."/>
        </authorList>
    </citation>
    <scope>NUCLEOTIDE SEQUENCE</scope>
    <source>
        <strain evidence="2">35461</strain>
    </source>
</reference>
<sequence length="306" mass="32117">MKALNLLFASVALAAMAGCLPVAHVELADGTLVTFVQGDGDVPAQEERAPDGTVRTVKRLPCDVSPQVGLTGEVVDREWEEPLPDGRSRGVLLKTLRVTNTGDKPLALRRILSYAPASEPPEGVDAATGFTGVTLKDVRMEAVRPETPGFVCRVLPLARPWRIEAGVLIQPLAALSTGEKTYVSIPAALLAPGAEVTVHRLGGGPALATLTPIDPPDRPAPDALLCYAYGPGLPPSLPLELRFRAVPDAPATTGYLLPSNAVDGAPTYALEGVKELNQDLAPGESLDFTVRLVLPAKPVDPGKDSK</sequence>
<evidence type="ECO:0000313" key="3">
    <source>
        <dbReference type="Proteomes" id="UP000886845"/>
    </source>
</evidence>
<keyword evidence="1" id="KW-0732">Signal</keyword>
<evidence type="ECO:0000256" key="1">
    <source>
        <dbReference type="SAM" id="SignalP"/>
    </source>
</evidence>
<proteinExistence type="predicted"/>